<proteinExistence type="predicted"/>
<dbReference type="AlphaFoldDB" id="T0L5S5"/>
<evidence type="ECO:0000313" key="1">
    <source>
        <dbReference type="EMBL" id="EQB43630.1"/>
    </source>
</evidence>
<dbReference type="Proteomes" id="UP000015530">
    <property type="component" value="Unassembled WGS sequence"/>
</dbReference>
<comment type="caution">
    <text evidence="1">The sequence shown here is derived from an EMBL/GenBank/DDBJ whole genome shotgun (WGS) entry which is preliminary data.</text>
</comment>
<dbReference type="HOGENOM" id="CLU_3425101_0_0_1"/>
<name>T0L5S5_COLGC</name>
<evidence type="ECO:0000313" key="2">
    <source>
        <dbReference type="Proteomes" id="UP000015530"/>
    </source>
</evidence>
<gene>
    <name evidence="1" type="ORF">CGLO_17699</name>
</gene>
<reference evidence="2" key="1">
    <citation type="journal article" date="2013" name="Mol. Plant Microbe Interact.">
        <title>Global aspects of pacC regulation of pathogenicity genes in Colletotrichum gloeosporioides as revealed by transcriptome analysis.</title>
        <authorList>
            <person name="Alkan N."/>
            <person name="Meng X."/>
            <person name="Friedlander G."/>
            <person name="Reuveni E."/>
            <person name="Sukno S."/>
            <person name="Sherman A."/>
            <person name="Thon M."/>
            <person name="Fluhr R."/>
            <person name="Prusky D."/>
        </authorList>
    </citation>
    <scope>NUCLEOTIDE SEQUENCE [LARGE SCALE GENOMIC DNA]</scope>
    <source>
        <strain evidence="2">Cg-14</strain>
    </source>
</reference>
<dbReference type="EMBL" id="AMYD01004222">
    <property type="protein sequence ID" value="EQB43630.1"/>
    <property type="molecule type" value="Genomic_DNA"/>
</dbReference>
<protein>
    <submittedName>
        <fullName evidence="1">Uncharacterized protein</fullName>
    </submittedName>
</protein>
<sequence length="22" mass="2472">MVTFVDQEDLGSLSYLVPSSRK</sequence>
<accession>T0L5S5</accession>
<organism evidence="1 2">
    <name type="scientific">Colletotrichum gloeosporioides (strain Cg-14)</name>
    <name type="common">Anthracnose fungus</name>
    <name type="synonym">Glomerella cingulata</name>
    <dbReference type="NCBI Taxonomy" id="1237896"/>
    <lineage>
        <taxon>Eukaryota</taxon>
        <taxon>Fungi</taxon>
        <taxon>Dikarya</taxon>
        <taxon>Ascomycota</taxon>
        <taxon>Pezizomycotina</taxon>
        <taxon>Sordariomycetes</taxon>
        <taxon>Hypocreomycetidae</taxon>
        <taxon>Glomerellales</taxon>
        <taxon>Glomerellaceae</taxon>
        <taxon>Colletotrichum</taxon>
        <taxon>Colletotrichum gloeosporioides species complex</taxon>
    </lineage>
</organism>